<feature type="region of interest" description="Disordered" evidence="1">
    <location>
        <begin position="45"/>
        <end position="68"/>
    </location>
</feature>
<accession>A0ABR1ZYD7</accession>
<comment type="caution">
    <text evidence="2">The sequence shown here is derived from an EMBL/GenBank/DDBJ whole genome shotgun (WGS) entry which is preliminary data.</text>
</comment>
<reference evidence="2 3" key="1">
    <citation type="journal article" date="2024" name="G3 (Bethesda)">
        <title>Genome assembly of Hibiscus sabdariffa L. provides insights into metabolisms of medicinal natural products.</title>
        <authorList>
            <person name="Kim T."/>
        </authorList>
    </citation>
    <scope>NUCLEOTIDE SEQUENCE [LARGE SCALE GENOMIC DNA]</scope>
    <source>
        <strain evidence="2">TK-2024</strain>
        <tissue evidence="2">Old leaves</tissue>
    </source>
</reference>
<protein>
    <submittedName>
        <fullName evidence="2">Uncharacterized protein</fullName>
    </submittedName>
</protein>
<name>A0ABR1ZYD7_9ROSI</name>
<sequence length="141" mass="15341">MDVVIDAQGDGSDVVLETTVEDCMHCDEGGVERVVDSLQNSGTIPNLPKPSFRDMSTGKGTTLSPSPVLPELDVEITDDDVRLSSVDGMPAITSDRVQDMVDAKLPNAVIVRLLGRNIFTLHIMSKIIYYLFKSSLTSFKP</sequence>
<dbReference type="EMBL" id="JBBPBN010000482">
    <property type="protein sequence ID" value="KAK8485697.1"/>
    <property type="molecule type" value="Genomic_DNA"/>
</dbReference>
<evidence type="ECO:0000256" key="1">
    <source>
        <dbReference type="SAM" id="MobiDB-lite"/>
    </source>
</evidence>
<organism evidence="2 3">
    <name type="scientific">Hibiscus sabdariffa</name>
    <name type="common">roselle</name>
    <dbReference type="NCBI Taxonomy" id="183260"/>
    <lineage>
        <taxon>Eukaryota</taxon>
        <taxon>Viridiplantae</taxon>
        <taxon>Streptophyta</taxon>
        <taxon>Embryophyta</taxon>
        <taxon>Tracheophyta</taxon>
        <taxon>Spermatophyta</taxon>
        <taxon>Magnoliopsida</taxon>
        <taxon>eudicotyledons</taxon>
        <taxon>Gunneridae</taxon>
        <taxon>Pentapetalae</taxon>
        <taxon>rosids</taxon>
        <taxon>malvids</taxon>
        <taxon>Malvales</taxon>
        <taxon>Malvaceae</taxon>
        <taxon>Malvoideae</taxon>
        <taxon>Hibiscus</taxon>
    </lineage>
</organism>
<dbReference type="Proteomes" id="UP001396334">
    <property type="component" value="Unassembled WGS sequence"/>
</dbReference>
<keyword evidence="3" id="KW-1185">Reference proteome</keyword>
<gene>
    <name evidence="2" type="ORF">V6N11_021400</name>
</gene>
<proteinExistence type="predicted"/>
<evidence type="ECO:0000313" key="2">
    <source>
        <dbReference type="EMBL" id="KAK8485697.1"/>
    </source>
</evidence>
<evidence type="ECO:0000313" key="3">
    <source>
        <dbReference type="Proteomes" id="UP001396334"/>
    </source>
</evidence>